<dbReference type="Pfam" id="PF12274">
    <property type="entry name" value="DUF3615"/>
    <property type="match status" value="1"/>
</dbReference>
<keyword evidence="4" id="KW-1185">Reference proteome</keyword>
<reference evidence="3" key="1">
    <citation type="submission" date="2020-05" db="EMBL/GenBank/DDBJ databases">
        <title>WGS assembly of Panicum virgatum.</title>
        <authorList>
            <person name="Lovell J.T."/>
            <person name="Jenkins J."/>
            <person name="Shu S."/>
            <person name="Juenger T.E."/>
            <person name="Schmutz J."/>
        </authorList>
    </citation>
    <scope>NUCLEOTIDE SEQUENCE</scope>
    <source>
        <strain evidence="3">AP13</strain>
    </source>
</reference>
<protein>
    <recommendedName>
        <fullName evidence="5">DUF1618 domain-containing protein</fullName>
    </recommendedName>
</protein>
<dbReference type="Proteomes" id="UP000823388">
    <property type="component" value="Chromosome 5N"/>
</dbReference>
<sequence>MVAELAISNAGAILHCFSSQTGGEWIRKTLGAPMVRSQWCTDHVLSCDGRIWWIDLSQGLFSCDPRLPADISQGLHFVPFPNLRQRTSTLFGPRIRRDPSTQRSIHLSDGKLRYVVITTRARVPKIKLWTLADPESHGKWTLDYEVSFEDLWADRNYERTGLPNTVPVFALVHPDDPCVVYFAQEERLFSFNLRMKMVTECAANDIGIEEASSAILLAWKLPPLLKISPGPSPATSAFDRLAGSFCDAFSFNRALTDMEFHQFARTTISYLNEDITKEENRLKVSDLQSICYFDDNVDGRQRQYAHINFSAQAGSKTVLVFAELAKTVEGSDLWNLNTCKILNKNMHGGLHDGDVDMGQNQGTRKRKRILFCMYG</sequence>
<dbReference type="InterPro" id="IPR022059">
    <property type="entry name" value="DUF3615"/>
</dbReference>
<dbReference type="Pfam" id="PF07762">
    <property type="entry name" value="DUF1618"/>
    <property type="match status" value="1"/>
</dbReference>
<comment type="caution">
    <text evidence="3">The sequence shown here is derived from an EMBL/GenBank/DDBJ whole genome shotgun (WGS) entry which is preliminary data.</text>
</comment>
<evidence type="ECO:0000259" key="1">
    <source>
        <dbReference type="Pfam" id="PF07762"/>
    </source>
</evidence>
<feature type="domain" description="DUF3615" evidence="2">
    <location>
        <begin position="285"/>
        <end position="355"/>
    </location>
</feature>
<dbReference type="AlphaFoldDB" id="A0A8T0RM41"/>
<evidence type="ECO:0000259" key="2">
    <source>
        <dbReference type="Pfam" id="PF12274"/>
    </source>
</evidence>
<gene>
    <name evidence="3" type="ORF">PVAP13_5NG003000</name>
</gene>
<organism evidence="3 4">
    <name type="scientific">Panicum virgatum</name>
    <name type="common">Blackwell switchgrass</name>
    <dbReference type="NCBI Taxonomy" id="38727"/>
    <lineage>
        <taxon>Eukaryota</taxon>
        <taxon>Viridiplantae</taxon>
        <taxon>Streptophyta</taxon>
        <taxon>Embryophyta</taxon>
        <taxon>Tracheophyta</taxon>
        <taxon>Spermatophyta</taxon>
        <taxon>Magnoliopsida</taxon>
        <taxon>Liliopsida</taxon>
        <taxon>Poales</taxon>
        <taxon>Poaceae</taxon>
        <taxon>PACMAD clade</taxon>
        <taxon>Panicoideae</taxon>
        <taxon>Panicodae</taxon>
        <taxon>Paniceae</taxon>
        <taxon>Panicinae</taxon>
        <taxon>Panicum</taxon>
        <taxon>Panicum sect. Hiantes</taxon>
    </lineage>
</organism>
<evidence type="ECO:0000313" key="4">
    <source>
        <dbReference type="Proteomes" id="UP000823388"/>
    </source>
</evidence>
<proteinExistence type="predicted"/>
<accession>A0A8T0RM41</accession>
<dbReference type="PANTHER" id="PTHR33086">
    <property type="entry name" value="OS05G0468200 PROTEIN-RELATED"/>
    <property type="match status" value="1"/>
</dbReference>
<dbReference type="PANTHER" id="PTHR33086:SF59">
    <property type="entry name" value="EXPRESSED PROTEIN"/>
    <property type="match status" value="1"/>
</dbReference>
<dbReference type="EMBL" id="CM029046">
    <property type="protein sequence ID" value="KAG2585996.1"/>
    <property type="molecule type" value="Genomic_DNA"/>
</dbReference>
<evidence type="ECO:0008006" key="5">
    <source>
        <dbReference type="Google" id="ProtNLM"/>
    </source>
</evidence>
<dbReference type="InterPro" id="IPR011676">
    <property type="entry name" value="DUF1618"/>
</dbReference>
<name>A0A8T0RM41_PANVG</name>
<feature type="domain" description="DUF1618" evidence="1">
    <location>
        <begin position="53"/>
        <end position="181"/>
    </location>
</feature>
<evidence type="ECO:0000313" key="3">
    <source>
        <dbReference type="EMBL" id="KAG2585996.1"/>
    </source>
</evidence>